<gene>
    <name evidence="1" type="ORF">CONCODRAFT_10893</name>
</gene>
<evidence type="ECO:0000313" key="2">
    <source>
        <dbReference type="Proteomes" id="UP000070444"/>
    </source>
</evidence>
<dbReference type="EMBL" id="KQ964660">
    <property type="protein sequence ID" value="KXN67097.1"/>
    <property type="molecule type" value="Genomic_DNA"/>
</dbReference>
<reference evidence="1 2" key="1">
    <citation type="journal article" date="2015" name="Genome Biol. Evol.">
        <title>Phylogenomic analyses indicate that early fungi evolved digesting cell walls of algal ancestors of land plants.</title>
        <authorList>
            <person name="Chang Y."/>
            <person name="Wang S."/>
            <person name="Sekimoto S."/>
            <person name="Aerts A.L."/>
            <person name="Choi C."/>
            <person name="Clum A."/>
            <person name="LaButti K.M."/>
            <person name="Lindquist E.A."/>
            <person name="Yee Ngan C."/>
            <person name="Ohm R.A."/>
            <person name="Salamov A.A."/>
            <person name="Grigoriev I.V."/>
            <person name="Spatafora J.W."/>
            <person name="Berbee M.L."/>
        </authorList>
    </citation>
    <scope>NUCLEOTIDE SEQUENCE [LARGE SCALE GENOMIC DNA]</scope>
    <source>
        <strain evidence="1 2">NRRL 28638</strain>
    </source>
</reference>
<organism evidence="1 2">
    <name type="scientific">Conidiobolus coronatus (strain ATCC 28846 / CBS 209.66 / NRRL 28638)</name>
    <name type="common">Delacroixia coronata</name>
    <dbReference type="NCBI Taxonomy" id="796925"/>
    <lineage>
        <taxon>Eukaryota</taxon>
        <taxon>Fungi</taxon>
        <taxon>Fungi incertae sedis</taxon>
        <taxon>Zoopagomycota</taxon>
        <taxon>Entomophthoromycotina</taxon>
        <taxon>Entomophthoromycetes</taxon>
        <taxon>Entomophthorales</taxon>
        <taxon>Ancylistaceae</taxon>
        <taxon>Conidiobolus</taxon>
    </lineage>
</organism>
<sequence length="68" mass="7544">MSSEINTFGAFTQTNTVPCEGLGSVQKFQRIYSSLLALIQLSHVAIHGRIHEREGKLFNAPKRNSVDV</sequence>
<evidence type="ECO:0000313" key="1">
    <source>
        <dbReference type="EMBL" id="KXN67097.1"/>
    </source>
</evidence>
<dbReference type="AlphaFoldDB" id="A0A137NWG4"/>
<dbReference type="Proteomes" id="UP000070444">
    <property type="component" value="Unassembled WGS sequence"/>
</dbReference>
<proteinExistence type="predicted"/>
<name>A0A137NWG4_CONC2</name>
<accession>A0A137NWG4</accession>
<keyword evidence="2" id="KW-1185">Reference proteome</keyword>
<protein>
    <submittedName>
        <fullName evidence="1">Uncharacterized protein</fullName>
    </submittedName>
</protein>